<name>A0ABT7LEK0_9BACI</name>
<keyword evidence="3" id="KW-1185">Reference proteome</keyword>
<sequence length="188" mass="20951">MSRKKGKSIRSKVIIAVVAILVATASLTFIVGKELLTETQTKKEEATDQSANEEKSENSSTPTVEEVEEIQETVGENNKNVGAFVSDTHDFYNDTTGYGKIDNLDWNSQTNMAEKIVATLEQMIPQVKNENLKSDLESTRQLASTLLEDQSTSHVRSLHRYFHDLDIALNEYDGATKVWGVTKSLNPQ</sequence>
<comment type="caution">
    <text evidence="2">The sequence shown here is derived from an EMBL/GenBank/DDBJ whole genome shotgun (WGS) entry which is preliminary data.</text>
</comment>
<reference evidence="2 3" key="1">
    <citation type="submission" date="2023-06" db="EMBL/GenBank/DDBJ databases">
        <title>Aquibacillus rhizosphaerae LR5S19.</title>
        <authorList>
            <person name="Sun J.-Q."/>
        </authorList>
    </citation>
    <scope>NUCLEOTIDE SEQUENCE [LARGE SCALE GENOMIC DNA]</scope>
    <source>
        <strain evidence="2 3">LR5S19</strain>
    </source>
</reference>
<protein>
    <submittedName>
        <fullName evidence="2">Uncharacterized protein</fullName>
    </submittedName>
</protein>
<dbReference type="Proteomes" id="UP001235343">
    <property type="component" value="Unassembled WGS sequence"/>
</dbReference>
<feature type="compositionally biased region" description="Basic and acidic residues" evidence="1">
    <location>
        <begin position="40"/>
        <end position="57"/>
    </location>
</feature>
<evidence type="ECO:0000313" key="3">
    <source>
        <dbReference type="Proteomes" id="UP001235343"/>
    </source>
</evidence>
<feature type="region of interest" description="Disordered" evidence="1">
    <location>
        <begin position="40"/>
        <end position="64"/>
    </location>
</feature>
<proteinExistence type="predicted"/>
<dbReference type="EMBL" id="JASTZU010000063">
    <property type="protein sequence ID" value="MDL4843025.1"/>
    <property type="molecule type" value="Genomic_DNA"/>
</dbReference>
<gene>
    <name evidence="2" type="ORF">QQS35_21540</name>
</gene>
<evidence type="ECO:0000256" key="1">
    <source>
        <dbReference type="SAM" id="MobiDB-lite"/>
    </source>
</evidence>
<accession>A0ABT7LEK0</accession>
<dbReference type="RefSeq" id="WP_285934317.1">
    <property type="nucleotide sequence ID" value="NZ_JASTZU010000063.1"/>
</dbReference>
<evidence type="ECO:0000313" key="2">
    <source>
        <dbReference type="EMBL" id="MDL4843025.1"/>
    </source>
</evidence>
<organism evidence="2 3">
    <name type="scientific">Aquibacillus rhizosphaerae</name>
    <dbReference type="NCBI Taxonomy" id="3051431"/>
    <lineage>
        <taxon>Bacteria</taxon>
        <taxon>Bacillati</taxon>
        <taxon>Bacillota</taxon>
        <taxon>Bacilli</taxon>
        <taxon>Bacillales</taxon>
        <taxon>Bacillaceae</taxon>
        <taxon>Aquibacillus</taxon>
    </lineage>
</organism>